<accession>A0A6J5NB56</accession>
<reference evidence="1" key="1">
    <citation type="submission" date="2020-04" db="EMBL/GenBank/DDBJ databases">
        <authorList>
            <person name="Chiriac C."/>
            <person name="Salcher M."/>
            <person name="Ghai R."/>
            <person name="Kavagutti S V."/>
        </authorList>
    </citation>
    <scope>NUCLEOTIDE SEQUENCE</scope>
</reference>
<protein>
    <submittedName>
        <fullName evidence="1">Uncharacterized protein</fullName>
    </submittedName>
</protein>
<gene>
    <name evidence="1" type="ORF">UFOVP607_33</name>
</gene>
<proteinExistence type="predicted"/>
<sequence>MSKNAGVLAASAFKSAFAAVAENDQNVRRLFAMFHGSYGNLFLSKFQTGEVGEDGKDKGLKSAMKVWGAALIDYTQSTIEEAYERTKTKHVEFPPSLPQFLEICAACKPREAYKPAPNAIGMSQELRSRYAAQARAINERHALRAIEKKSGYTEFPTTLDGLFQAVALAVSLAGGDEAATLLSLEKMKVKVSA</sequence>
<evidence type="ECO:0000313" key="1">
    <source>
        <dbReference type="EMBL" id="CAB4152819.1"/>
    </source>
</evidence>
<name>A0A6J5NB56_9CAUD</name>
<dbReference type="EMBL" id="LR796581">
    <property type="protein sequence ID" value="CAB4152819.1"/>
    <property type="molecule type" value="Genomic_DNA"/>
</dbReference>
<organism evidence="1">
    <name type="scientific">uncultured Caudovirales phage</name>
    <dbReference type="NCBI Taxonomy" id="2100421"/>
    <lineage>
        <taxon>Viruses</taxon>
        <taxon>Duplodnaviria</taxon>
        <taxon>Heunggongvirae</taxon>
        <taxon>Uroviricota</taxon>
        <taxon>Caudoviricetes</taxon>
        <taxon>Peduoviridae</taxon>
        <taxon>Maltschvirus</taxon>
        <taxon>Maltschvirus maltsch</taxon>
    </lineage>
</organism>